<protein>
    <submittedName>
        <fullName evidence="1">Uncharacterized protein</fullName>
    </submittedName>
</protein>
<sequence>MLSPLHCDSFVPTRPSKDSHYCFLFWNGCEYRVTLLWHGDCDLSHIFDCKGDMLLKNFREEVVWGKSG</sequence>
<dbReference type="EMBL" id="GBRH01201024">
    <property type="protein sequence ID" value="JAD96871.1"/>
    <property type="molecule type" value="Transcribed_RNA"/>
</dbReference>
<reference evidence="1" key="2">
    <citation type="journal article" date="2015" name="Data Brief">
        <title>Shoot transcriptome of the giant reed, Arundo donax.</title>
        <authorList>
            <person name="Barrero R.A."/>
            <person name="Guerrero F.D."/>
            <person name="Moolhuijzen P."/>
            <person name="Goolsby J.A."/>
            <person name="Tidwell J."/>
            <person name="Bellgard S.E."/>
            <person name="Bellgard M.I."/>
        </authorList>
    </citation>
    <scope>NUCLEOTIDE SEQUENCE</scope>
    <source>
        <tissue evidence="1">Shoot tissue taken approximately 20 cm above the soil surface</tissue>
    </source>
</reference>
<name>A0A0A9E9Z7_ARUDO</name>
<organism evidence="1">
    <name type="scientific">Arundo donax</name>
    <name type="common">Giant reed</name>
    <name type="synonym">Donax arundinaceus</name>
    <dbReference type="NCBI Taxonomy" id="35708"/>
    <lineage>
        <taxon>Eukaryota</taxon>
        <taxon>Viridiplantae</taxon>
        <taxon>Streptophyta</taxon>
        <taxon>Embryophyta</taxon>
        <taxon>Tracheophyta</taxon>
        <taxon>Spermatophyta</taxon>
        <taxon>Magnoliopsida</taxon>
        <taxon>Liliopsida</taxon>
        <taxon>Poales</taxon>
        <taxon>Poaceae</taxon>
        <taxon>PACMAD clade</taxon>
        <taxon>Arundinoideae</taxon>
        <taxon>Arundineae</taxon>
        <taxon>Arundo</taxon>
    </lineage>
</organism>
<proteinExistence type="predicted"/>
<accession>A0A0A9E9Z7</accession>
<evidence type="ECO:0000313" key="1">
    <source>
        <dbReference type="EMBL" id="JAD96871.1"/>
    </source>
</evidence>
<reference evidence="1" key="1">
    <citation type="submission" date="2014-09" db="EMBL/GenBank/DDBJ databases">
        <authorList>
            <person name="Magalhaes I.L.F."/>
            <person name="Oliveira U."/>
            <person name="Santos F.R."/>
            <person name="Vidigal T.H.D.A."/>
            <person name="Brescovit A.D."/>
            <person name="Santos A.J."/>
        </authorList>
    </citation>
    <scope>NUCLEOTIDE SEQUENCE</scope>
    <source>
        <tissue evidence="1">Shoot tissue taken approximately 20 cm above the soil surface</tissue>
    </source>
</reference>
<dbReference type="AlphaFoldDB" id="A0A0A9E9Z7"/>